<gene>
    <name evidence="1" type="ORF">LCGC14_2787940</name>
</gene>
<reference evidence="1" key="1">
    <citation type="journal article" date="2015" name="Nature">
        <title>Complex archaea that bridge the gap between prokaryotes and eukaryotes.</title>
        <authorList>
            <person name="Spang A."/>
            <person name="Saw J.H."/>
            <person name="Jorgensen S.L."/>
            <person name="Zaremba-Niedzwiedzka K."/>
            <person name="Martijn J."/>
            <person name="Lind A.E."/>
            <person name="van Eijk R."/>
            <person name="Schleper C."/>
            <person name="Guy L."/>
            <person name="Ettema T.J."/>
        </authorList>
    </citation>
    <scope>NUCLEOTIDE SEQUENCE</scope>
</reference>
<dbReference type="EMBL" id="LAZR01051980">
    <property type="protein sequence ID" value="KKK83982.1"/>
    <property type="molecule type" value="Genomic_DNA"/>
</dbReference>
<sequence>RSPSRKEHARCPGCQRWITISKDGRAAPHVMSPGKPCPKSKKCIVERPEEKPRTPYYHPEPRLVGEPLIQIAPSEVKHRPFIYRKQSWQSFTCAGCGEVKWILEGTLTAIIRRGTVTFKQLKCWPCREGLLKASDDELTAAITNLARRRRKLKLK</sequence>
<comment type="caution">
    <text evidence="1">The sequence shown here is derived from an EMBL/GenBank/DDBJ whole genome shotgun (WGS) entry which is preliminary data.</text>
</comment>
<feature type="non-terminal residue" evidence="1">
    <location>
        <position position="1"/>
    </location>
</feature>
<name>A0A0F8YRF6_9ZZZZ</name>
<dbReference type="AlphaFoldDB" id="A0A0F8YRF6"/>
<proteinExistence type="predicted"/>
<evidence type="ECO:0000313" key="1">
    <source>
        <dbReference type="EMBL" id="KKK83982.1"/>
    </source>
</evidence>
<protein>
    <submittedName>
        <fullName evidence="1">Uncharacterized protein</fullName>
    </submittedName>
</protein>
<organism evidence="1">
    <name type="scientific">marine sediment metagenome</name>
    <dbReference type="NCBI Taxonomy" id="412755"/>
    <lineage>
        <taxon>unclassified sequences</taxon>
        <taxon>metagenomes</taxon>
        <taxon>ecological metagenomes</taxon>
    </lineage>
</organism>
<accession>A0A0F8YRF6</accession>